<name>A0A4C1VWH3_EUMVA</name>
<accession>A0A4C1VWH3</accession>
<reference evidence="1 2" key="1">
    <citation type="journal article" date="2019" name="Commun. Biol.">
        <title>The bagworm genome reveals a unique fibroin gene that provides high tensile strength.</title>
        <authorList>
            <person name="Kono N."/>
            <person name="Nakamura H."/>
            <person name="Ohtoshi R."/>
            <person name="Tomita M."/>
            <person name="Numata K."/>
            <person name="Arakawa K."/>
        </authorList>
    </citation>
    <scope>NUCLEOTIDE SEQUENCE [LARGE SCALE GENOMIC DNA]</scope>
</reference>
<evidence type="ECO:0000313" key="1">
    <source>
        <dbReference type="EMBL" id="GBP42569.1"/>
    </source>
</evidence>
<gene>
    <name evidence="1" type="ORF">EVAR_87120_1</name>
</gene>
<evidence type="ECO:0000313" key="2">
    <source>
        <dbReference type="Proteomes" id="UP000299102"/>
    </source>
</evidence>
<keyword evidence="2" id="KW-1185">Reference proteome</keyword>
<dbReference type="EMBL" id="BGZK01000421">
    <property type="protein sequence ID" value="GBP42569.1"/>
    <property type="molecule type" value="Genomic_DNA"/>
</dbReference>
<sequence>MEGSVPVPIPVNDSPELEYEDPADLSTSIAKLRSLLQQRTAESPPIAAEVWWSGVEEMRGRTQHGGRHVDTATLAVFDEWKLLDEYDSNADRSPPHGQDTMQRLDKLFQRTVTGVFNSLRTAVGAEGEEAGGGAALPAPHHWTYVCTPVESSVGGAVARLVGARRAHAHVDAALDSLEHLAPTPQKLQPLDDFEEDVCVGGRLWCGAADAAAAARLWRSHVTHRLATLLLAGEDTYTVIRDIVRCSVPPLTHIKKLVNKRNSYIIYGEKERWIVFSKTATTL</sequence>
<protein>
    <submittedName>
        <fullName evidence="1">Uncharacterized protein</fullName>
    </submittedName>
</protein>
<organism evidence="1 2">
    <name type="scientific">Eumeta variegata</name>
    <name type="common">Bagworm moth</name>
    <name type="synonym">Eumeta japonica</name>
    <dbReference type="NCBI Taxonomy" id="151549"/>
    <lineage>
        <taxon>Eukaryota</taxon>
        <taxon>Metazoa</taxon>
        <taxon>Ecdysozoa</taxon>
        <taxon>Arthropoda</taxon>
        <taxon>Hexapoda</taxon>
        <taxon>Insecta</taxon>
        <taxon>Pterygota</taxon>
        <taxon>Neoptera</taxon>
        <taxon>Endopterygota</taxon>
        <taxon>Lepidoptera</taxon>
        <taxon>Glossata</taxon>
        <taxon>Ditrysia</taxon>
        <taxon>Tineoidea</taxon>
        <taxon>Psychidae</taxon>
        <taxon>Oiketicinae</taxon>
        <taxon>Eumeta</taxon>
    </lineage>
</organism>
<proteinExistence type="predicted"/>
<dbReference type="Proteomes" id="UP000299102">
    <property type="component" value="Unassembled WGS sequence"/>
</dbReference>
<dbReference type="OrthoDB" id="5582218at2759"/>
<comment type="caution">
    <text evidence="1">The sequence shown here is derived from an EMBL/GenBank/DDBJ whole genome shotgun (WGS) entry which is preliminary data.</text>
</comment>
<dbReference type="AlphaFoldDB" id="A0A4C1VWH3"/>